<dbReference type="EMBL" id="CP035807">
    <property type="protein sequence ID" value="QEN03432.1"/>
    <property type="molecule type" value="Genomic_DNA"/>
</dbReference>
<keyword evidence="6" id="KW-1185">Reference proteome</keyword>
<reference evidence="5 6" key="1">
    <citation type="submission" date="2019-02" db="EMBL/GenBank/DDBJ databases">
        <authorList>
            <person name="Fomenkov A."/>
            <person name="Dubinina G."/>
            <person name="Grabovich M."/>
            <person name="Vincze T."/>
            <person name="Roberts R.J."/>
        </authorList>
    </citation>
    <scope>NUCLEOTIDE SEQUENCE [LARGE SCALE GENOMIC DNA]</scope>
    <source>
        <strain evidence="5 6">P</strain>
    </source>
</reference>
<evidence type="ECO:0000313" key="5">
    <source>
        <dbReference type="EMBL" id="QEN03432.1"/>
    </source>
</evidence>
<keyword evidence="3" id="KW-0732">Signal</keyword>
<dbReference type="Proteomes" id="UP000323824">
    <property type="component" value="Chromosome"/>
</dbReference>
<sequence length="286" mass="32488">MHARGLKKSSKHSFSVIIPEENQDDGYWSLVIQGIKESRDELKSLGTSVNIYHFDRFSSESCKEAFDKAINDDSIGLLITPVRQSQIKEYLTDCKKPYLFIDSDIPEIKNKLTYIGQDSRKSGMLSAKLMALLVGSNSSANILIIHPYSGSSHLDERIAGFIESIKIYKPRINITTFKMLVDRDEVKNFLKKNITKFDGIFVVNSLVYTIAPLIDSSIPLIGYDIIPQNIHYIEDGTIDFIITQEPKEQGRLGVRTLYDTLILKKEVNSNIIIPMNIITKENLYTF</sequence>
<evidence type="ECO:0000313" key="6">
    <source>
        <dbReference type="Proteomes" id="UP000323824"/>
    </source>
</evidence>
<protein>
    <submittedName>
        <fullName evidence="5">Sugar ABC transporter substrate-binding protein</fullName>
    </submittedName>
</protein>
<proteinExistence type="inferred from homology"/>
<dbReference type="AlphaFoldDB" id="A0A5C1QB94"/>
<reference evidence="5 6" key="2">
    <citation type="submission" date="2019-09" db="EMBL/GenBank/DDBJ databases">
        <title>Complete Genome Sequence and Methylome Analysis of free living Spirochaetas.</title>
        <authorList>
            <person name="Leshcheva N."/>
            <person name="Mikheeva N."/>
        </authorList>
    </citation>
    <scope>NUCLEOTIDE SEQUENCE [LARGE SCALE GENOMIC DNA]</scope>
    <source>
        <strain evidence="5 6">P</strain>
    </source>
</reference>
<evidence type="ECO:0000256" key="3">
    <source>
        <dbReference type="ARBA" id="ARBA00022729"/>
    </source>
</evidence>
<dbReference type="GO" id="GO:0030313">
    <property type="term" value="C:cell envelope"/>
    <property type="evidence" value="ECO:0007669"/>
    <property type="project" value="UniProtKB-SubCell"/>
</dbReference>
<dbReference type="PANTHER" id="PTHR46847">
    <property type="entry name" value="D-ALLOSE-BINDING PERIPLASMIC PROTEIN-RELATED"/>
    <property type="match status" value="1"/>
</dbReference>
<name>A0A5C1QB94_9SPIO</name>
<dbReference type="InterPro" id="IPR028082">
    <property type="entry name" value="Peripla_BP_I"/>
</dbReference>
<comment type="similarity">
    <text evidence="2">Belongs to the bacterial solute-binding protein 2 family.</text>
</comment>
<dbReference type="KEGG" id="sper:EW093_01505"/>
<dbReference type="RefSeq" id="WP_149566691.1">
    <property type="nucleotide sequence ID" value="NZ_CP035807.1"/>
</dbReference>
<accession>A0A5C1QB94</accession>
<organism evidence="5 6">
    <name type="scientific">Thiospirochaeta perfilievii</name>
    <dbReference type="NCBI Taxonomy" id="252967"/>
    <lineage>
        <taxon>Bacteria</taxon>
        <taxon>Pseudomonadati</taxon>
        <taxon>Spirochaetota</taxon>
        <taxon>Spirochaetia</taxon>
        <taxon>Spirochaetales</taxon>
        <taxon>Spirochaetaceae</taxon>
        <taxon>Thiospirochaeta</taxon>
    </lineage>
</organism>
<dbReference type="Pfam" id="PF13407">
    <property type="entry name" value="Peripla_BP_4"/>
    <property type="match status" value="1"/>
</dbReference>
<dbReference type="PANTHER" id="PTHR46847:SF1">
    <property type="entry name" value="D-ALLOSE-BINDING PERIPLASMIC PROTEIN-RELATED"/>
    <property type="match status" value="1"/>
</dbReference>
<dbReference type="SUPFAM" id="SSF53822">
    <property type="entry name" value="Periplasmic binding protein-like I"/>
    <property type="match status" value="1"/>
</dbReference>
<evidence type="ECO:0000256" key="1">
    <source>
        <dbReference type="ARBA" id="ARBA00004196"/>
    </source>
</evidence>
<dbReference type="OrthoDB" id="569491at2"/>
<dbReference type="GO" id="GO:0030246">
    <property type="term" value="F:carbohydrate binding"/>
    <property type="evidence" value="ECO:0007669"/>
    <property type="project" value="UniProtKB-ARBA"/>
</dbReference>
<gene>
    <name evidence="5" type="ORF">EW093_01505</name>
</gene>
<comment type="subcellular location">
    <subcellularLocation>
        <location evidence="1">Cell envelope</location>
    </subcellularLocation>
</comment>
<feature type="domain" description="Periplasmic binding protein" evidence="4">
    <location>
        <begin position="18"/>
        <end position="261"/>
    </location>
</feature>
<dbReference type="Gene3D" id="3.40.50.2300">
    <property type="match status" value="2"/>
</dbReference>
<dbReference type="InterPro" id="IPR025997">
    <property type="entry name" value="SBP_2_dom"/>
</dbReference>
<evidence type="ECO:0000259" key="4">
    <source>
        <dbReference type="Pfam" id="PF13407"/>
    </source>
</evidence>
<evidence type="ECO:0000256" key="2">
    <source>
        <dbReference type="ARBA" id="ARBA00007639"/>
    </source>
</evidence>